<feature type="region of interest" description="Disordered" evidence="1">
    <location>
        <begin position="128"/>
        <end position="196"/>
    </location>
</feature>
<name>A0A1S4CQJ8_TOBAC</name>
<gene>
    <name evidence="2" type="primary">LOC107821424</name>
</gene>
<sequence length="253" mass="27106">MVTTPSSPAWMMAMIAGGWNNFSSSPPGTLSRPQLYLFLSRRTVLDFRRALSPAPRRKITSSAQSDAQSGELQNPTADEVQALWGEIDIVEDADSRFPTPVSIYVLKSSDLGPLLPSNTEQPIINTAPSAAASQPSPPTTSCPSTPVIASPPAPTASPPPATGRSREGASPPRSPDHENLGHNYSPPSPDPLGRRSATLSISKECHLLSKLASEKDRKKIRSLSGECLLNNVMHNAAAVPYLLSYHLFSIYLL</sequence>
<feature type="compositionally biased region" description="Polar residues" evidence="1">
    <location>
        <begin position="60"/>
        <end position="75"/>
    </location>
</feature>
<reference evidence="2" key="1">
    <citation type="submission" date="2025-08" db="UniProtKB">
        <authorList>
            <consortium name="RefSeq"/>
        </authorList>
    </citation>
    <scope>IDENTIFICATION</scope>
</reference>
<dbReference type="RefSeq" id="XP_016503345.1">
    <property type="nucleotide sequence ID" value="XM_016647859.1"/>
</dbReference>
<dbReference type="PaxDb" id="4097-A0A1S4CQJ8"/>
<dbReference type="AlphaFoldDB" id="A0A1S4CQJ8"/>
<evidence type="ECO:0000256" key="1">
    <source>
        <dbReference type="SAM" id="MobiDB-lite"/>
    </source>
</evidence>
<protein>
    <submittedName>
        <fullName evidence="2">Actin cytoskeleton-regulatory complex protein PAN1-like</fullName>
    </submittedName>
</protein>
<evidence type="ECO:0000313" key="2">
    <source>
        <dbReference type="RefSeq" id="XP_016503345.1"/>
    </source>
</evidence>
<feature type="compositionally biased region" description="Pro residues" evidence="1">
    <location>
        <begin position="149"/>
        <end position="161"/>
    </location>
</feature>
<dbReference type="OrthoDB" id="10299947at2759"/>
<proteinExistence type="predicted"/>
<dbReference type="KEGG" id="nta:107821424"/>
<feature type="region of interest" description="Disordered" evidence="1">
    <location>
        <begin position="55"/>
        <end position="75"/>
    </location>
</feature>
<organism evidence="2">
    <name type="scientific">Nicotiana tabacum</name>
    <name type="common">Common tobacco</name>
    <dbReference type="NCBI Taxonomy" id="4097"/>
    <lineage>
        <taxon>Eukaryota</taxon>
        <taxon>Viridiplantae</taxon>
        <taxon>Streptophyta</taxon>
        <taxon>Embryophyta</taxon>
        <taxon>Tracheophyta</taxon>
        <taxon>Spermatophyta</taxon>
        <taxon>Magnoliopsida</taxon>
        <taxon>eudicotyledons</taxon>
        <taxon>Gunneridae</taxon>
        <taxon>Pentapetalae</taxon>
        <taxon>asterids</taxon>
        <taxon>lamiids</taxon>
        <taxon>Solanales</taxon>
        <taxon>Solanaceae</taxon>
        <taxon>Nicotianoideae</taxon>
        <taxon>Nicotianeae</taxon>
        <taxon>Nicotiana</taxon>
    </lineage>
</organism>
<accession>A0A1S4CQJ8</accession>